<proteinExistence type="predicted"/>
<feature type="region of interest" description="Disordered" evidence="1">
    <location>
        <begin position="1"/>
        <end position="58"/>
    </location>
</feature>
<reference evidence="3" key="1">
    <citation type="journal article" date="2019" name="Int. J. Syst. Evol. Microbiol.">
        <title>The Global Catalogue of Microorganisms (GCM) 10K type strain sequencing project: providing services to taxonomists for standard genome sequencing and annotation.</title>
        <authorList>
            <consortium name="The Broad Institute Genomics Platform"/>
            <consortium name="The Broad Institute Genome Sequencing Center for Infectious Disease"/>
            <person name="Wu L."/>
            <person name="Ma J."/>
        </authorList>
    </citation>
    <scope>NUCLEOTIDE SEQUENCE [LARGE SCALE GENOMIC DNA]</scope>
    <source>
        <strain evidence="3">JCM 4376</strain>
    </source>
</reference>
<organism evidence="2 3">
    <name type="scientific">Streptomyces gelaticus</name>
    <dbReference type="NCBI Taxonomy" id="285446"/>
    <lineage>
        <taxon>Bacteria</taxon>
        <taxon>Bacillati</taxon>
        <taxon>Actinomycetota</taxon>
        <taxon>Actinomycetes</taxon>
        <taxon>Kitasatosporales</taxon>
        <taxon>Streptomycetaceae</taxon>
        <taxon>Streptomyces</taxon>
    </lineage>
</organism>
<accession>A0ABQ2W6N0</accession>
<sequence length="155" mass="16410">MRGCGYSVPADGSAPVRNRFGAGMGAGRRVSGGPPPAPVAARPLPSTAGELPGYRRHTGVEPFARPALLTFWSAAGTRRPQPEEPGHAPERPDTAESYEWTETTMAENTKPAGDDNETPEVEAHSVLDLQETAVNSEREIDGSCVSTVSLILSEQ</sequence>
<evidence type="ECO:0000256" key="1">
    <source>
        <dbReference type="SAM" id="MobiDB-lite"/>
    </source>
</evidence>
<feature type="compositionally biased region" description="Basic and acidic residues" evidence="1">
    <location>
        <begin position="80"/>
        <end position="94"/>
    </location>
</feature>
<evidence type="ECO:0000313" key="2">
    <source>
        <dbReference type="EMBL" id="GGV93497.1"/>
    </source>
</evidence>
<comment type="caution">
    <text evidence="2">The sequence shown here is derived from an EMBL/GenBank/DDBJ whole genome shotgun (WGS) entry which is preliminary data.</text>
</comment>
<keyword evidence="3" id="KW-1185">Reference proteome</keyword>
<feature type="region of interest" description="Disordered" evidence="1">
    <location>
        <begin position="75"/>
        <end position="121"/>
    </location>
</feature>
<gene>
    <name evidence="2" type="ORF">GCM10015535_56650</name>
</gene>
<dbReference type="Proteomes" id="UP000660675">
    <property type="component" value="Unassembled WGS sequence"/>
</dbReference>
<name>A0ABQ2W6N0_9ACTN</name>
<dbReference type="EMBL" id="BMTF01000024">
    <property type="protein sequence ID" value="GGV93497.1"/>
    <property type="molecule type" value="Genomic_DNA"/>
</dbReference>
<protein>
    <submittedName>
        <fullName evidence="2">Uncharacterized protein</fullName>
    </submittedName>
</protein>
<evidence type="ECO:0000313" key="3">
    <source>
        <dbReference type="Proteomes" id="UP000660675"/>
    </source>
</evidence>